<dbReference type="InterPro" id="IPR045851">
    <property type="entry name" value="AMP-bd_C_sf"/>
</dbReference>
<feature type="domain" description="AMP-binding enzyme C-terminal" evidence="4">
    <location>
        <begin position="398"/>
        <end position="472"/>
    </location>
</feature>
<dbReference type="PROSITE" id="PS00455">
    <property type="entry name" value="AMP_BINDING"/>
    <property type="match status" value="1"/>
</dbReference>
<dbReference type="Pfam" id="PF13193">
    <property type="entry name" value="AMP-binding_C"/>
    <property type="match status" value="1"/>
</dbReference>
<dbReference type="Pfam" id="PF00501">
    <property type="entry name" value="AMP-binding"/>
    <property type="match status" value="1"/>
</dbReference>
<gene>
    <name evidence="5" type="ORF">EP867_12390</name>
</gene>
<name>A0A3S3U5U1_9RHOB</name>
<dbReference type="PANTHER" id="PTHR43201:SF5">
    <property type="entry name" value="MEDIUM-CHAIN ACYL-COA LIGASE ACSF2, MITOCHONDRIAL"/>
    <property type="match status" value="1"/>
</dbReference>
<dbReference type="Gene3D" id="3.40.50.12780">
    <property type="entry name" value="N-terminal domain of ligase-like"/>
    <property type="match status" value="1"/>
</dbReference>
<feature type="domain" description="AMP-dependent synthetase/ligase" evidence="3">
    <location>
        <begin position="12"/>
        <end position="347"/>
    </location>
</feature>
<comment type="similarity">
    <text evidence="1">Belongs to the ATP-dependent AMP-binding enzyme family.</text>
</comment>
<dbReference type="EMBL" id="SBLC01000017">
    <property type="protein sequence ID" value="RWY40062.1"/>
    <property type="molecule type" value="Genomic_DNA"/>
</dbReference>
<evidence type="ECO:0000313" key="5">
    <source>
        <dbReference type="EMBL" id="RWY40062.1"/>
    </source>
</evidence>
<dbReference type="Gene3D" id="3.30.300.30">
    <property type="match status" value="1"/>
</dbReference>
<dbReference type="GO" id="GO:0031956">
    <property type="term" value="F:medium-chain fatty acid-CoA ligase activity"/>
    <property type="evidence" value="ECO:0007669"/>
    <property type="project" value="TreeGrafter"/>
</dbReference>
<organism evidence="5 6">
    <name type="scientific">Falsigemmobacter intermedius</name>
    <dbReference type="NCBI Taxonomy" id="1553448"/>
    <lineage>
        <taxon>Bacteria</taxon>
        <taxon>Pseudomonadati</taxon>
        <taxon>Pseudomonadota</taxon>
        <taxon>Alphaproteobacteria</taxon>
        <taxon>Rhodobacterales</taxon>
        <taxon>Paracoccaceae</taxon>
        <taxon>Falsigemmobacter</taxon>
    </lineage>
</organism>
<sequence>MRDPADFAALRAALSGEAIAFQDHSSGRSWSFHQINAAAEALAAELSRFGRGARIAHLAFNRAESFIALFAAQKAGQIFVPLNWRSPAGELEGQFRLTTPSVVLCDEAHAPRARVLCAEIRVMSAGGGFDGLAPTPDFTAAPAAAGDPLALLFTSGSSGTPRAVIQTAAMAQAVAVNIAQGMGLSAEDRSVCYLPLCHTGGINLFSLPLFLWGGQSHILPKYDAGALSRLLHEGALSQLFAVPTVWQDLHDQGEATRTALARLRGCASGGAPFPENLARALQAAGVVVQNGYGMTESGPTGFLADRTTALRDPVSVGRPQFYTRARLAGGNPGELQMQGATITPGYYRNPQATAESFTPDGWLKTGDLAEQDARGCYRIIGRVKEMYISGGENIWPAEVEAVLQAHPAVREAAVIGVPDPRWGEAGLAFVIPSGPEPEVSDLIRFCRERLSPFKVPRSFRFAADLPRSPSGKIRKSALSAL</sequence>
<proteinExistence type="inferred from homology"/>
<reference evidence="5 6" key="1">
    <citation type="journal article" date="2015" name="Int. J. Syst. Evol. Microbiol.">
        <title>Gemmobacter intermedius sp. nov., isolated from a white stork (Ciconia ciconia).</title>
        <authorList>
            <person name="Kampfer P."/>
            <person name="Jerzak L."/>
            <person name="Wilharm G."/>
            <person name="Golke J."/>
            <person name="Busse H.J."/>
            <person name="Glaeser S.P."/>
        </authorList>
    </citation>
    <scope>NUCLEOTIDE SEQUENCE [LARGE SCALE GENOMIC DNA]</scope>
    <source>
        <strain evidence="5 6">119/4</strain>
    </source>
</reference>
<dbReference type="OrthoDB" id="9803968at2"/>
<evidence type="ECO:0000259" key="4">
    <source>
        <dbReference type="Pfam" id="PF13193"/>
    </source>
</evidence>
<dbReference type="InterPro" id="IPR042099">
    <property type="entry name" value="ANL_N_sf"/>
</dbReference>
<dbReference type="SUPFAM" id="SSF56801">
    <property type="entry name" value="Acetyl-CoA synthetase-like"/>
    <property type="match status" value="1"/>
</dbReference>
<evidence type="ECO:0000259" key="3">
    <source>
        <dbReference type="Pfam" id="PF00501"/>
    </source>
</evidence>
<dbReference type="InterPro" id="IPR000873">
    <property type="entry name" value="AMP-dep_synth/lig_dom"/>
</dbReference>
<dbReference type="Proteomes" id="UP000287168">
    <property type="component" value="Unassembled WGS sequence"/>
</dbReference>
<dbReference type="InterPro" id="IPR025110">
    <property type="entry name" value="AMP-bd_C"/>
</dbReference>
<dbReference type="AlphaFoldDB" id="A0A3S3U5U1"/>
<dbReference type="PANTHER" id="PTHR43201">
    <property type="entry name" value="ACYL-COA SYNTHETASE"/>
    <property type="match status" value="1"/>
</dbReference>
<keyword evidence="6" id="KW-1185">Reference proteome</keyword>
<keyword evidence="2 5" id="KW-0436">Ligase</keyword>
<evidence type="ECO:0000256" key="1">
    <source>
        <dbReference type="ARBA" id="ARBA00006432"/>
    </source>
</evidence>
<dbReference type="InterPro" id="IPR020845">
    <property type="entry name" value="AMP-binding_CS"/>
</dbReference>
<comment type="caution">
    <text evidence="5">The sequence shown here is derived from an EMBL/GenBank/DDBJ whole genome shotgun (WGS) entry which is preliminary data.</text>
</comment>
<evidence type="ECO:0000313" key="6">
    <source>
        <dbReference type="Proteomes" id="UP000287168"/>
    </source>
</evidence>
<dbReference type="GO" id="GO:0006631">
    <property type="term" value="P:fatty acid metabolic process"/>
    <property type="evidence" value="ECO:0007669"/>
    <property type="project" value="TreeGrafter"/>
</dbReference>
<dbReference type="RefSeq" id="WP_128489679.1">
    <property type="nucleotide sequence ID" value="NZ_JBHLXB010000022.1"/>
</dbReference>
<accession>A0A3S3U5U1</accession>
<evidence type="ECO:0000256" key="2">
    <source>
        <dbReference type="ARBA" id="ARBA00022598"/>
    </source>
</evidence>
<protein>
    <submittedName>
        <fullName evidence="5">Acid--CoA ligase</fullName>
    </submittedName>
</protein>